<sequence>MFPGFQNTGVNVSRTENCNSMAARCGASFQGAMDESTYATEMNFDVPAKRSTNLEMLSEELERQTRETQKLQEQVEHATKRTMERMGHTLGGVIPQALTDFKFQSMDILQEVKVPEVISSVQDLGIQPVMCNEMGALRGKMSLCLPGNDVVDEYSQQVSELQQQLSAVSQTTAFWSLL</sequence>
<dbReference type="OrthoDB" id="10072099at2759"/>
<feature type="coiled-coil region" evidence="1">
    <location>
        <begin position="54"/>
        <end position="81"/>
    </location>
</feature>
<organism evidence="2 3">
    <name type="scientific">Albula glossodonta</name>
    <name type="common">roundjaw bonefish</name>
    <dbReference type="NCBI Taxonomy" id="121402"/>
    <lineage>
        <taxon>Eukaryota</taxon>
        <taxon>Metazoa</taxon>
        <taxon>Chordata</taxon>
        <taxon>Craniata</taxon>
        <taxon>Vertebrata</taxon>
        <taxon>Euteleostomi</taxon>
        <taxon>Actinopterygii</taxon>
        <taxon>Neopterygii</taxon>
        <taxon>Teleostei</taxon>
        <taxon>Albuliformes</taxon>
        <taxon>Albulidae</taxon>
        <taxon>Albula</taxon>
    </lineage>
</organism>
<keyword evidence="3" id="KW-1185">Reference proteome</keyword>
<reference evidence="2" key="1">
    <citation type="thesis" date="2021" institute="BYU ScholarsArchive" country="Provo, UT, USA">
        <title>Applications of and Algorithms for Genome Assembly and Genomic Analyses with an Emphasis on Marine Teleosts.</title>
        <authorList>
            <person name="Pickett B.D."/>
        </authorList>
    </citation>
    <scope>NUCLEOTIDE SEQUENCE</scope>
    <source>
        <strain evidence="2">HI-2016</strain>
    </source>
</reference>
<protein>
    <submittedName>
        <fullName evidence="2">Uncharacterized protein</fullName>
    </submittedName>
</protein>
<evidence type="ECO:0000313" key="2">
    <source>
        <dbReference type="EMBL" id="KAG9354420.1"/>
    </source>
</evidence>
<evidence type="ECO:0000313" key="3">
    <source>
        <dbReference type="Proteomes" id="UP000824540"/>
    </source>
</evidence>
<evidence type="ECO:0000256" key="1">
    <source>
        <dbReference type="SAM" id="Coils"/>
    </source>
</evidence>
<accession>A0A8T2PSU4</accession>
<dbReference type="AlphaFoldDB" id="A0A8T2PSU4"/>
<keyword evidence="1" id="KW-0175">Coiled coil</keyword>
<proteinExistence type="predicted"/>
<comment type="caution">
    <text evidence="2">The sequence shown here is derived from an EMBL/GenBank/DDBJ whole genome shotgun (WGS) entry which is preliminary data.</text>
</comment>
<dbReference type="Proteomes" id="UP000824540">
    <property type="component" value="Unassembled WGS sequence"/>
</dbReference>
<gene>
    <name evidence="2" type="ORF">JZ751_001129</name>
</gene>
<dbReference type="EMBL" id="JAFBMS010000002">
    <property type="protein sequence ID" value="KAG9354420.1"/>
    <property type="molecule type" value="Genomic_DNA"/>
</dbReference>
<name>A0A8T2PSU4_9TELE</name>